<reference evidence="1" key="1">
    <citation type="submission" date="2022-03" db="EMBL/GenBank/DDBJ databases">
        <authorList>
            <person name="Martin C."/>
        </authorList>
    </citation>
    <scope>NUCLEOTIDE SEQUENCE</scope>
</reference>
<dbReference type="Proteomes" id="UP000749559">
    <property type="component" value="Unassembled WGS sequence"/>
</dbReference>
<dbReference type="AlphaFoldDB" id="A0A8J1TZY2"/>
<feature type="non-terminal residue" evidence="1">
    <location>
        <position position="1"/>
    </location>
</feature>
<sequence length="355" mass="38916">TKPQTTTSTEYPTTTSTTKAPTTTSTEYPTTTSTTKDPTTSTTARTKPSTTRKPMNPLTCKSWAKNVDRTTKCENNSTKIELENGDCCNCSCREGKIYECNRCTCKVTTKKTQKNFITINEERACRFCHCISGKIRNCHKCGCNDTEKNVKKIDRSGDCQQCECQEGEYLGNCSPCQCDTTTEKVKTRVDGGICNECKCMDGTLKDCKACICGGRKGAIFQENGNCIACKCDHGKLKECDVCLAGSKEKRCKQCQNTEVAQTTRKAPIKITARPTETRTAPTSTLGPIRTTKIKAPNRDTKTIPTSAPDDMTDGTTTPDEMTVTKTDPQENIPKGQVVYSPCGIGRNCSMWQAGI</sequence>
<dbReference type="EMBL" id="CAIIXF020000006">
    <property type="protein sequence ID" value="CAH1787174.1"/>
    <property type="molecule type" value="Genomic_DNA"/>
</dbReference>
<evidence type="ECO:0000313" key="1">
    <source>
        <dbReference type="EMBL" id="CAH1787174.1"/>
    </source>
</evidence>
<keyword evidence="2" id="KW-1185">Reference proteome</keyword>
<accession>A0A8J1TZY2</accession>
<proteinExistence type="predicted"/>
<protein>
    <submittedName>
        <fullName evidence="1">Uncharacterized protein</fullName>
    </submittedName>
</protein>
<evidence type="ECO:0000313" key="2">
    <source>
        <dbReference type="Proteomes" id="UP000749559"/>
    </source>
</evidence>
<gene>
    <name evidence="1" type="ORF">OFUS_LOCUS12931</name>
</gene>
<name>A0A8J1TZY2_OWEFU</name>
<comment type="caution">
    <text evidence="1">The sequence shown here is derived from an EMBL/GenBank/DDBJ whole genome shotgun (WGS) entry which is preliminary data.</text>
</comment>
<organism evidence="1 2">
    <name type="scientific">Owenia fusiformis</name>
    <name type="common">Polychaete worm</name>
    <dbReference type="NCBI Taxonomy" id="6347"/>
    <lineage>
        <taxon>Eukaryota</taxon>
        <taxon>Metazoa</taxon>
        <taxon>Spiralia</taxon>
        <taxon>Lophotrochozoa</taxon>
        <taxon>Annelida</taxon>
        <taxon>Polychaeta</taxon>
        <taxon>Sedentaria</taxon>
        <taxon>Canalipalpata</taxon>
        <taxon>Sabellida</taxon>
        <taxon>Oweniida</taxon>
        <taxon>Oweniidae</taxon>
        <taxon>Owenia</taxon>
    </lineage>
</organism>
<feature type="non-terminal residue" evidence="1">
    <location>
        <position position="355"/>
    </location>
</feature>